<accession>A0A830D2J6</accession>
<feature type="domain" description="FMR1-interacting protein 1 conserved" evidence="2">
    <location>
        <begin position="236"/>
        <end position="276"/>
    </location>
</feature>
<feature type="region of interest" description="Disordered" evidence="1">
    <location>
        <begin position="294"/>
        <end position="326"/>
    </location>
</feature>
<reference evidence="3" key="1">
    <citation type="submission" date="2020-07" db="EMBL/GenBank/DDBJ databases">
        <title>Ethylene signaling mediates host invasion by parasitic plants.</title>
        <authorList>
            <person name="Yoshida S."/>
        </authorList>
    </citation>
    <scope>NUCLEOTIDE SEQUENCE</scope>
    <source>
        <strain evidence="3">Okayama</strain>
    </source>
</reference>
<dbReference type="GO" id="GO:0000492">
    <property type="term" value="P:box C/D snoRNP assembly"/>
    <property type="evidence" value="ECO:0007669"/>
    <property type="project" value="TreeGrafter"/>
</dbReference>
<dbReference type="OrthoDB" id="273070at2759"/>
<evidence type="ECO:0000256" key="1">
    <source>
        <dbReference type="SAM" id="MobiDB-lite"/>
    </source>
</evidence>
<proteinExistence type="predicted"/>
<evidence type="ECO:0000313" key="4">
    <source>
        <dbReference type="Proteomes" id="UP000653305"/>
    </source>
</evidence>
<dbReference type="InterPro" id="IPR039136">
    <property type="entry name" value="NUFIP1-like"/>
</dbReference>
<gene>
    <name evidence="3" type="ORF">PHJA_002289500</name>
</gene>
<dbReference type="AlphaFoldDB" id="A0A830D2J6"/>
<comment type="caution">
    <text evidence="3">The sequence shown here is derived from an EMBL/GenBank/DDBJ whole genome shotgun (WGS) entry which is preliminary data.</text>
</comment>
<organism evidence="3 4">
    <name type="scientific">Phtheirospermum japonicum</name>
    <dbReference type="NCBI Taxonomy" id="374723"/>
    <lineage>
        <taxon>Eukaryota</taxon>
        <taxon>Viridiplantae</taxon>
        <taxon>Streptophyta</taxon>
        <taxon>Embryophyta</taxon>
        <taxon>Tracheophyta</taxon>
        <taxon>Spermatophyta</taxon>
        <taxon>Magnoliopsida</taxon>
        <taxon>eudicotyledons</taxon>
        <taxon>Gunneridae</taxon>
        <taxon>Pentapetalae</taxon>
        <taxon>asterids</taxon>
        <taxon>lamiids</taxon>
        <taxon>Lamiales</taxon>
        <taxon>Orobanchaceae</taxon>
        <taxon>Orobanchaceae incertae sedis</taxon>
        <taxon>Phtheirospermum</taxon>
    </lineage>
</organism>
<dbReference type="InterPro" id="IPR019496">
    <property type="entry name" value="NUFIP1_cons_dom"/>
</dbReference>
<evidence type="ECO:0000313" key="3">
    <source>
        <dbReference type="EMBL" id="GFQ01456.1"/>
    </source>
</evidence>
<dbReference type="PANTHER" id="PTHR13309:SF0">
    <property type="entry name" value="FMR1-INTERACTING PROTEIN NUFIP1"/>
    <property type="match status" value="1"/>
</dbReference>
<protein>
    <recommendedName>
        <fullName evidence="2">FMR1-interacting protein 1 conserved domain-containing protein</fullName>
    </recommendedName>
</protein>
<dbReference type="GO" id="GO:0003723">
    <property type="term" value="F:RNA binding"/>
    <property type="evidence" value="ECO:0007669"/>
    <property type="project" value="InterPro"/>
</dbReference>
<name>A0A830D2J6_9LAMI</name>
<dbReference type="GO" id="GO:0005634">
    <property type="term" value="C:nucleus"/>
    <property type="evidence" value="ECO:0007669"/>
    <property type="project" value="TreeGrafter"/>
</dbReference>
<evidence type="ECO:0000259" key="2">
    <source>
        <dbReference type="Pfam" id="PF10453"/>
    </source>
</evidence>
<dbReference type="PANTHER" id="PTHR13309">
    <property type="entry name" value="NUCLEAR FRAGILE X MENTAL RETARDATION PROTEIN INTERACTING PROTEIN 1"/>
    <property type="match status" value="1"/>
</dbReference>
<sequence length="326" mass="35946">MQVRPQFQVGLLNSPQLAIPPFTNPNAYFAATQFLPFLQGPLQTLNTDNSPQLFAHNAVNQPQYMPNGQLNVPNLVQNVNQLLQMQMANCGPQNLGPFANARMGLANGNGIVPQLVDGNGINHLNHNAAVTQDFGSPQTQGNHNPFSPGAAKSQSNARIVNVDNDGKNSWRKSQNKNFIGNHKIDTSQRGIFSKNQFHYRQNARGSFKLNNDNGGKGKKNNGVKKIFSSNPAEQIQPGKKRSIVLNYTEQEIQQWREARRKNHPSNANVEKKSKHKPTEVMDAVAKMRRQLFAASSPLQPNGSPLPLSGHSTEDEQVTLLNTSHLA</sequence>
<keyword evidence="4" id="KW-1185">Reference proteome</keyword>
<dbReference type="EMBL" id="BMAC01000684">
    <property type="protein sequence ID" value="GFQ01456.1"/>
    <property type="molecule type" value="Genomic_DNA"/>
</dbReference>
<dbReference type="Proteomes" id="UP000653305">
    <property type="component" value="Unassembled WGS sequence"/>
</dbReference>
<feature type="region of interest" description="Disordered" evidence="1">
    <location>
        <begin position="257"/>
        <end position="278"/>
    </location>
</feature>
<dbReference type="Pfam" id="PF10453">
    <property type="entry name" value="NUFIP1"/>
    <property type="match status" value="1"/>
</dbReference>